<dbReference type="eggNOG" id="arCOG06491">
    <property type="taxonomic scope" value="Archaea"/>
</dbReference>
<dbReference type="OrthoDB" id="115340at2157"/>
<name>L0H8M8_METFS</name>
<dbReference type="HOGENOM" id="CLU_2695766_0_0_2"/>
<evidence type="ECO:0000313" key="1">
    <source>
        <dbReference type="EMBL" id="AGB01092.1"/>
    </source>
</evidence>
<keyword evidence="2" id="KW-1185">Reference proteome</keyword>
<organism evidence="1 2">
    <name type="scientific">Methanoregula formicica (strain DSM 22288 / NBRC 105244 / SMSP)</name>
    <dbReference type="NCBI Taxonomy" id="593750"/>
    <lineage>
        <taxon>Archaea</taxon>
        <taxon>Methanobacteriati</taxon>
        <taxon>Methanobacteriota</taxon>
        <taxon>Stenosarchaea group</taxon>
        <taxon>Methanomicrobia</taxon>
        <taxon>Methanomicrobiales</taxon>
        <taxon>Methanoregulaceae</taxon>
        <taxon>Methanoregula</taxon>
    </lineage>
</organism>
<gene>
    <name evidence="1" type="ordered locus">Metfor_0004</name>
</gene>
<accession>L0H8M8</accession>
<dbReference type="AlphaFoldDB" id="L0H8M8"/>
<dbReference type="STRING" id="593750.Metfor_0004"/>
<proteinExistence type="predicted"/>
<dbReference type="GeneID" id="14308348"/>
<dbReference type="Proteomes" id="UP000010824">
    <property type="component" value="Chromosome"/>
</dbReference>
<dbReference type="KEGG" id="mfo:Metfor_0004"/>
<reference evidence="1 2" key="2">
    <citation type="journal article" date="2014" name="Genome Announc.">
        <title>Complete Genome Sequence of Methanoregula formicica SMSPT, a Mesophilic Hydrogenotrophic Methanogen Isolated from a Methanogenic Upflow Anaerobic Sludge Blanket Reactor.</title>
        <authorList>
            <person name="Yamamoto K."/>
            <person name="Tamaki H."/>
            <person name="Cadillo-Quiroz H."/>
            <person name="Imachi H."/>
            <person name="Kyrpides N."/>
            <person name="Woyke T."/>
            <person name="Goodwin L."/>
            <person name="Zinder S.H."/>
            <person name="Kamagata Y."/>
            <person name="Liu W.T."/>
        </authorList>
    </citation>
    <scope>NUCLEOTIDE SEQUENCE [LARGE SCALE GENOMIC DNA]</scope>
    <source>
        <strain evidence="2">DSM 22288 / NBRC 105244 / SMSP</strain>
    </source>
</reference>
<dbReference type="InParanoid" id="L0H8M8"/>
<reference evidence="2" key="1">
    <citation type="submission" date="2011-12" db="EMBL/GenBank/DDBJ databases">
        <title>Complete sequence of Methanoregula formicicum SMSP.</title>
        <authorList>
            <person name="Lucas S."/>
            <person name="Han J."/>
            <person name="Lapidus A."/>
            <person name="Cheng J.-F."/>
            <person name="Goodwin L."/>
            <person name="Pitluck S."/>
            <person name="Peters L."/>
            <person name="Ovchinnikova G."/>
            <person name="Teshima H."/>
            <person name="Detter J.C."/>
            <person name="Han C."/>
            <person name="Tapia R."/>
            <person name="Land M."/>
            <person name="Hauser L."/>
            <person name="Kyrpides N."/>
            <person name="Ivanova N."/>
            <person name="Pagani I."/>
            <person name="Imachi H."/>
            <person name="Tamaki H."/>
            <person name="Sekiguchi Y."/>
            <person name="Kamagata Y."/>
            <person name="Cadillo-Quiroz H."/>
            <person name="Zinder S."/>
            <person name="Liu W.-T."/>
            <person name="Woyke T."/>
        </authorList>
    </citation>
    <scope>NUCLEOTIDE SEQUENCE [LARGE SCALE GENOMIC DNA]</scope>
    <source>
        <strain evidence="2">DSM 22288 / NBRC 105244 / SMSP</strain>
    </source>
</reference>
<dbReference type="RefSeq" id="WP_015284056.1">
    <property type="nucleotide sequence ID" value="NC_019943.1"/>
</dbReference>
<dbReference type="EMBL" id="CP003167">
    <property type="protein sequence ID" value="AGB01092.1"/>
    <property type="molecule type" value="Genomic_DNA"/>
</dbReference>
<protein>
    <submittedName>
        <fullName evidence="1">Uncharacterized protein</fullName>
    </submittedName>
</protein>
<sequence length="73" mass="8265">MIGMDSYLNAYVDRRMKYLVEEYDLSTQGELADFTARLASIEREIPSFASFEKEAADKLTALEARAAALKGRR</sequence>
<evidence type="ECO:0000313" key="2">
    <source>
        <dbReference type="Proteomes" id="UP000010824"/>
    </source>
</evidence>